<evidence type="ECO:0000256" key="10">
    <source>
        <dbReference type="ARBA" id="ARBA00023303"/>
    </source>
</evidence>
<keyword evidence="6" id="KW-0040">ANK repeat</keyword>
<evidence type="ECO:0000313" key="15">
    <source>
        <dbReference type="Proteomes" id="UP000494165"/>
    </source>
</evidence>
<comment type="caution">
    <text evidence="14">The sequence shown here is derived from an EMBL/GenBank/DDBJ whole genome shotgun (WGS) entry which is preliminary data.</text>
</comment>
<dbReference type="InterPro" id="IPR005821">
    <property type="entry name" value="Ion_trans_dom"/>
</dbReference>
<evidence type="ECO:0000256" key="12">
    <source>
        <dbReference type="SAM" id="Phobius"/>
    </source>
</evidence>
<dbReference type="PANTHER" id="PTHR47143">
    <property type="entry name" value="TRANSIENT RECEPTOR POTENTIAL CATION CHANNEL PROTEIN PAINLESS"/>
    <property type="match status" value="1"/>
</dbReference>
<dbReference type="InterPro" id="IPR052076">
    <property type="entry name" value="TRP_cation_channel"/>
</dbReference>
<dbReference type="OrthoDB" id="2157354at2759"/>
<feature type="compositionally biased region" description="Basic and acidic residues" evidence="11">
    <location>
        <begin position="251"/>
        <end position="267"/>
    </location>
</feature>
<evidence type="ECO:0000256" key="7">
    <source>
        <dbReference type="ARBA" id="ARBA00023065"/>
    </source>
</evidence>
<keyword evidence="2" id="KW-0813">Transport</keyword>
<keyword evidence="8 12" id="KW-0472">Membrane</keyword>
<organism evidence="14 15">
    <name type="scientific">Cloeon dipterum</name>
    <dbReference type="NCBI Taxonomy" id="197152"/>
    <lineage>
        <taxon>Eukaryota</taxon>
        <taxon>Metazoa</taxon>
        <taxon>Ecdysozoa</taxon>
        <taxon>Arthropoda</taxon>
        <taxon>Hexapoda</taxon>
        <taxon>Insecta</taxon>
        <taxon>Pterygota</taxon>
        <taxon>Palaeoptera</taxon>
        <taxon>Ephemeroptera</taxon>
        <taxon>Pisciforma</taxon>
        <taxon>Baetidae</taxon>
        <taxon>Cloeon</taxon>
    </lineage>
</organism>
<dbReference type="Proteomes" id="UP000494165">
    <property type="component" value="Unassembled WGS sequence"/>
</dbReference>
<keyword evidence="5 12" id="KW-1133">Transmembrane helix</keyword>
<evidence type="ECO:0000256" key="1">
    <source>
        <dbReference type="ARBA" id="ARBA00004141"/>
    </source>
</evidence>
<protein>
    <recommendedName>
        <fullName evidence="13">Ion transport domain-containing protein</fullName>
    </recommendedName>
</protein>
<keyword evidence="15" id="KW-1185">Reference proteome</keyword>
<keyword evidence="3 12" id="KW-0812">Transmembrane</keyword>
<evidence type="ECO:0000256" key="11">
    <source>
        <dbReference type="SAM" id="MobiDB-lite"/>
    </source>
</evidence>
<comment type="subcellular location">
    <subcellularLocation>
        <location evidence="1">Membrane</location>
        <topology evidence="1">Multi-pass membrane protein</topology>
    </subcellularLocation>
</comment>
<sequence>KTALKHAAKYMLNDIVDVLLSYKASVFAANKDGNSALNHMEPEFLEQKLNSYLQLSKKQSGNLVKSNVTVLILAFGFAFAFYVTTADCQKGNCDTSFNRVIFSIFRTLTMFAGGFETGNLQFERASYAGRIIFFIFVFLVPIVIVNLLRALAVSDMQRVKSGAEIIYLKSQIRFFHDVDSYVLKNIGKRGCHFKIARRFSKWMYKRTAILNNLHACFHGNRKVLQVDYNESKLNNQFGEVIRQAFIIAKKNKERDDKARREEKRSKIETSTAHRS</sequence>
<feature type="region of interest" description="Disordered" evidence="11">
    <location>
        <begin position="251"/>
        <end position="275"/>
    </location>
</feature>
<keyword evidence="4" id="KW-0677">Repeat</keyword>
<evidence type="ECO:0000313" key="14">
    <source>
        <dbReference type="EMBL" id="CAB3360197.1"/>
    </source>
</evidence>
<dbReference type="Pfam" id="PF00520">
    <property type="entry name" value="Ion_trans"/>
    <property type="match status" value="1"/>
</dbReference>
<keyword evidence="7" id="KW-0406">Ion transport</keyword>
<keyword evidence="9" id="KW-0325">Glycoprotein</keyword>
<proteinExistence type="predicted"/>
<feature type="non-terminal residue" evidence="14">
    <location>
        <position position="1"/>
    </location>
</feature>
<evidence type="ECO:0000256" key="6">
    <source>
        <dbReference type="ARBA" id="ARBA00023043"/>
    </source>
</evidence>
<reference evidence="14 15" key="1">
    <citation type="submission" date="2020-04" db="EMBL/GenBank/DDBJ databases">
        <authorList>
            <person name="Alioto T."/>
            <person name="Alioto T."/>
            <person name="Gomez Garrido J."/>
        </authorList>
    </citation>
    <scope>NUCLEOTIDE SEQUENCE [LARGE SCALE GENOMIC DNA]</scope>
</reference>
<dbReference type="PANTHER" id="PTHR47143:SF1">
    <property type="entry name" value="ION_TRANS DOMAIN-CONTAINING PROTEIN"/>
    <property type="match status" value="1"/>
</dbReference>
<dbReference type="GO" id="GO:1902495">
    <property type="term" value="C:transmembrane transporter complex"/>
    <property type="evidence" value="ECO:0007669"/>
    <property type="project" value="TreeGrafter"/>
</dbReference>
<feature type="transmembrane region" description="Helical" evidence="12">
    <location>
        <begin position="68"/>
        <end position="85"/>
    </location>
</feature>
<dbReference type="AlphaFoldDB" id="A0A8S1BWR0"/>
<feature type="domain" description="Ion transport" evidence="13">
    <location>
        <begin position="48"/>
        <end position="161"/>
    </location>
</feature>
<evidence type="ECO:0000256" key="9">
    <source>
        <dbReference type="ARBA" id="ARBA00023180"/>
    </source>
</evidence>
<evidence type="ECO:0000259" key="13">
    <source>
        <dbReference type="Pfam" id="PF00520"/>
    </source>
</evidence>
<evidence type="ECO:0000256" key="3">
    <source>
        <dbReference type="ARBA" id="ARBA00022692"/>
    </source>
</evidence>
<evidence type="ECO:0000256" key="5">
    <source>
        <dbReference type="ARBA" id="ARBA00022989"/>
    </source>
</evidence>
<keyword evidence="10" id="KW-0407">Ion channel</keyword>
<dbReference type="GO" id="GO:0005216">
    <property type="term" value="F:monoatomic ion channel activity"/>
    <property type="evidence" value="ECO:0007669"/>
    <property type="project" value="InterPro"/>
</dbReference>
<evidence type="ECO:0000256" key="8">
    <source>
        <dbReference type="ARBA" id="ARBA00023136"/>
    </source>
</evidence>
<feature type="transmembrane region" description="Helical" evidence="12">
    <location>
        <begin position="127"/>
        <end position="148"/>
    </location>
</feature>
<evidence type="ECO:0000256" key="2">
    <source>
        <dbReference type="ARBA" id="ARBA00022448"/>
    </source>
</evidence>
<name>A0A8S1BWR0_9INSE</name>
<evidence type="ECO:0000256" key="4">
    <source>
        <dbReference type="ARBA" id="ARBA00022737"/>
    </source>
</evidence>
<dbReference type="EMBL" id="CADEPI010000003">
    <property type="protein sequence ID" value="CAB3360197.1"/>
    <property type="molecule type" value="Genomic_DNA"/>
</dbReference>
<accession>A0A8S1BWR0</accession>
<gene>
    <name evidence="14" type="ORF">CLODIP_2_CD08979</name>
</gene>